<dbReference type="PRINTS" id="PR00411">
    <property type="entry name" value="PNDRDTASEI"/>
</dbReference>
<dbReference type="InterPro" id="IPR036188">
    <property type="entry name" value="FAD/NAD-bd_sf"/>
</dbReference>
<sequence>MRKYDVVVIGGGVSGTIAAIAAARNGVKTLIIEQYGFLGGALTNMGVGPMMTFHAGTKQVINGIPQEVVDNLIKNGGSPGHVLDTTGFVSTVTPFNAEIMKYVLQKMVIESGAEILYHSFLTNVELDGAYIKAIHIANKSGIERVEANVFIDATGDADLAVKCGIDYILGRQGDNLTQPMTMNVRIGNVNIADVKEYMEENPKEFTMVDIEKIKTSKRLMVNGFYSILREARINGEINFERDMVLFFETDIPGEVIVNMTRVQKLNGADINDLTMGEMYGREQAFEVYNFMKKHIPGFQKAYLISTGPQIGVRETRKIIGEYVLTAEDLITSKHFDDCIAIGGYPIDIHSPDGDKTTYMSLEKDNTYEIPFRSLYSKKVNNLLVSGRCISSTHEANAAIRVSPIAMATGQAAGTAAYVAVKNGKKVCDVDIEELRSILSKQKAYI</sequence>
<keyword evidence="3" id="KW-0560">Oxidoreductase</keyword>
<accession>A0ABS4NHS7</accession>
<keyword evidence="4" id="KW-0408">Iron</keyword>
<organism evidence="6 7">
    <name type="scientific">Thermoanaerobacterium butyriciformans</name>
    <dbReference type="NCBI Taxonomy" id="1702242"/>
    <lineage>
        <taxon>Bacteria</taxon>
        <taxon>Bacillati</taxon>
        <taxon>Bacillota</taxon>
        <taxon>Clostridia</taxon>
        <taxon>Thermoanaerobacterales</taxon>
        <taxon>Thermoanaerobacteraceae</taxon>
        <taxon>Thermoanaerobacterium</taxon>
    </lineage>
</organism>
<keyword evidence="1" id="KW-0004">4Fe-4S</keyword>
<dbReference type="RefSeq" id="WP_209454864.1">
    <property type="nucleotide sequence ID" value="NZ_JAGGLT010000038.1"/>
</dbReference>
<evidence type="ECO:0000256" key="5">
    <source>
        <dbReference type="ARBA" id="ARBA00023014"/>
    </source>
</evidence>
<evidence type="ECO:0000256" key="3">
    <source>
        <dbReference type="ARBA" id="ARBA00023002"/>
    </source>
</evidence>
<evidence type="ECO:0000313" key="6">
    <source>
        <dbReference type="EMBL" id="MBP2073220.1"/>
    </source>
</evidence>
<dbReference type="Pfam" id="PF12831">
    <property type="entry name" value="FAD_oxidored"/>
    <property type="match status" value="1"/>
</dbReference>
<comment type="caution">
    <text evidence="6">The sequence shown here is derived from an EMBL/GenBank/DDBJ whole genome shotgun (WGS) entry which is preliminary data.</text>
</comment>
<dbReference type="PANTHER" id="PTHR43498:SF1">
    <property type="entry name" value="COB--COM HETERODISULFIDE REDUCTASE IRON-SULFUR SUBUNIT A"/>
    <property type="match status" value="1"/>
</dbReference>
<dbReference type="InterPro" id="IPR039650">
    <property type="entry name" value="HdrA-like"/>
</dbReference>
<keyword evidence="5" id="KW-0411">Iron-sulfur</keyword>
<reference evidence="6" key="1">
    <citation type="submission" date="2021-03" db="EMBL/GenBank/DDBJ databases">
        <title>Genomic Encyclopedia of Type Strains, Phase IV (KMG-IV): sequencing the most valuable type-strain genomes for metagenomic binning, comparative biology and taxonomic classification.</title>
        <authorList>
            <person name="Goeker M."/>
        </authorList>
    </citation>
    <scope>NUCLEOTIDE SEQUENCE</scope>
    <source>
        <strain evidence="6">DSM 101588</strain>
    </source>
</reference>
<evidence type="ECO:0000256" key="4">
    <source>
        <dbReference type="ARBA" id="ARBA00023004"/>
    </source>
</evidence>
<dbReference type="Proteomes" id="UP001166402">
    <property type="component" value="Unassembled WGS sequence"/>
</dbReference>
<name>A0ABS4NHS7_9THEO</name>
<dbReference type="Gene3D" id="3.50.50.60">
    <property type="entry name" value="FAD/NAD(P)-binding domain"/>
    <property type="match status" value="1"/>
</dbReference>
<dbReference type="PANTHER" id="PTHR43498">
    <property type="entry name" value="FERREDOXIN:COB-COM HETERODISULFIDE REDUCTASE SUBUNIT A"/>
    <property type="match status" value="1"/>
</dbReference>
<protein>
    <submittedName>
        <fullName evidence="6">Ribulose 1,5-bisphosphate synthetase/thiazole synthase</fullName>
    </submittedName>
</protein>
<keyword evidence="2" id="KW-0479">Metal-binding</keyword>
<proteinExistence type="predicted"/>
<gene>
    <name evidence="6" type="ORF">J2Z80_002772</name>
</gene>
<keyword evidence="7" id="KW-1185">Reference proteome</keyword>
<evidence type="ECO:0000256" key="1">
    <source>
        <dbReference type="ARBA" id="ARBA00022485"/>
    </source>
</evidence>
<evidence type="ECO:0000256" key="2">
    <source>
        <dbReference type="ARBA" id="ARBA00022723"/>
    </source>
</evidence>
<dbReference type="SUPFAM" id="SSF51905">
    <property type="entry name" value="FAD/NAD(P)-binding domain"/>
    <property type="match status" value="1"/>
</dbReference>
<evidence type="ECO:0000313" key="7">
    <source>
        <dbReference type="Proteomes" id="UP001166402"/>
    </source>
</evidence>
<dbReference type="EMBL" id="JAGGLT010000038">
    <property type="protein sequence ID" value="MBP2073220.1"/>
    <property type="molecule type" value="Genomic_DNA"/>
</dbReference>